<dbReference type="InterPro" id="IPR050206">
    <property type="entry name" value="FtsK/SpoIIIE/SftA"/>
</dbReference>
<dbReference type="InterPro" id="IPR027417">
    <property type="entry name" value="P-loop_NTPase"/>
</dbReference>
<evidence type="ECO:0000313" key="6">
    <source>
        <dbReference type="EMBL" id="OEK58832.1"/>
    </source>
</evidence>
<comment type="caution">
    <text evidence="6">The sequence shown here is derived from an EMBL/GenBank/DDBJ whole genome shotgun (WGS) entry which is preliminary data.</text>
</comment>
<dbReference type="AlphaFoldDB" id="A0AAP7LUW7"/>
<protein>
    <recommendedName>
        <fullName evidence="5">FtsK domain-containing protein</fullName>
    </recommendedName>
</protein>
<evidence type="ECO:0000256" key="2">
    <source>
        <dbReference type="ARBA" id="ARBA00022741"/>
    </source>
</evidence>
<dbReference type="PANTHER" id="PTHR22683">
    <property type="entry name" value="SPORULATION PROTEIN RELATED"/>
    <property type="match status" value="1"/>
</dbReference>
<comment type="subcellular location">
    <subcellularLocation>
        <location evidence="1">Membrane</location>
        <topology evidence="1">Multi-pass membrane protein</topology>
    </subcellularLocation>
</comment>
<dbReference type="PROSITE" id="PS50901">
    <property type="entry name" value="FTSK"/>
    <property type="match status" value="1"/>
</dbReference>
<evidence type="ECO:0000256" key="4">
    <source>
        <dbReference type="PROSITE-ProRule" id="PRU00289"/>
    </source>
</evidence>
<evidence type="ECO:0000256" key="3">
    <source>
        <dbReference type="ARBA" id="ARBA00022840"/>
    </source>
</evidence>
<dbReference type="PANTHER" id="PTHR22683:SF41">
    <property type="entry name" value="DNA TRANSLOCASE FTSK"/>
    <property type="match status" value="1"/>
</dbReference>
<dbReference type="Pfam" id="PF01580">
    <property type="entry name" value="FtsK_SpoIIIE"/>
    <property type="match status" value="1"/>
</dbReference>
<organism evidence="6 7">
    <name type="scientific">Staphylococcus equorum</name>
    <dbReference type="NCBI Taxonomy" id="246432"/>
    <lineage>
        <taxon>Bacteria</taxon>
        <taxon>Bacillati</taxon>
        <taxon>Bacillota</taxon>
        <taxon>Bacilli</taxon>
        <taxon>Bacillales</taxon>
        <taxon>Staphylococcaceae</taxon>
        <taxon>Staphylococcus</taxon>
    </lineage>
</organism>
<dbReference type="InterPro" id="IPR002543">
    <property type="entry name" value="FtsK_dom"/>
</dbReference>
<proteinExistence type="predicted"/>
<sequence length="273" mass="31102">MLMKFEDALNNFKPKDESELLIGYDKTGEVFGHSFLENGSLIMAGATGSGMFVTINQMVVSGVFNADPKTLQFSFYDPKKMGYHKYSNSTHKVMTEPDGFKDYLIQLERLLDERIEMFANANVTDVKEYNEHAKDEGKDTMPIIITVADEIADYIFRFRNRGKGGDEYISRIAEKSRAYGIYFIICTQTPRREVLPGRLKAKIPNRIALMLYNEMESQSLIGETGAESLKPHGDMIYVNEFKESKKSLQGTFVSEEQITTICDYAETKYSEVK</sequence>
<dbReference type="RefSeq" id="WP_069854408.1">
    <property type="nucleotide sequence ID" value="NZ_LNPX01000005.1"/>
</dbReference>
<feature type="binding site" evidence="4">
    <location>
        <begin position="45"/>
        <end position="52"/>
    </location>
    <ligand>
        <name>ATP</name>
        <dbReference type="ChEBI" id="CHEBI:30616"/>
    </ligand>
</feature>
<feature type="domain" description="FtsK" evidence="5">
    <location>
        <begin position="27"/>
        <end position="218"/>
    </location>
</feature>
<evidence type="ECO:0000256" key="1">
    <source>
        <dbReference type="ARBA" id="ARBA00004141"/>
    </source>
</evidence>
<reference evidence="7" key="1">
    <citation type="submission" date="2015-11" db="EMBL/GenBank/DDBJ databases">
        <title>Genomic diversity of Staphylococcus saprophyticus strains from urinary tract infections, animal surfaces, and fermented foods.</title>
        <authorList>
            <person name="Wolfe B.E."/>
        </authorList>
    </citation>
    <scope>NUCLEOTIDE SEQUENCE [LARGE SCALE GENOMIC DNA]</scope>
    <source>
        <strain evidence="7">738_7</strain>
    </source>
</reference>
<evidence type="ECO:0000259" key="5">
    <source>
        <dbReference type="PROSITE" id="PS50901"/>
    </source>
</evidence>
<dbReference type="GO" id="GO:0005524">
    <property type="term" value="F:ATP binding"/>
    <property type="evidence" value="ECO:0007669"/>
    <property type="project" value="UniProtKB-UniRule"/>
</dbReference>
<keyword evidence="2 4" id="KW-0547">Nucleotide-binding</keyword>
<dbReference type="Gene3D" id="3.40.50.300">
    <property type="entry name" value="P-loop containing nucleotide triphosphate hydrolases"/>
    <property type="match status" value="1"/>
</dbReference>
<dbReference type="EMBL" id="LNPX01000005">
    <property type="protein sequence ID" value="OEK58832.1"/>
    <property type="molecule type" value="Genomic_DNA"/>
</dbReference>
<keyword evidence="3 4" id="KW-0067">ATP-binding</keyword>
<name>A0AAP7LUW7_9STAP</name>
<dbReference type="GO" id="GO:0003677">
    <property type="term" value="F:DNA binding"/>
    <property type="evidence" value="ECO:0007669"/>
    <property type="project" value="InterPro"/>
</dbReference>
<accession>A0AAP7LUW7</accession>
<dbReference type="Proteomes" id="UP000095464">
    <property type="component" value="Unassembled WGS sequence"/>
</dbReference>
<evidence type="ECO:0000313" key="7">
    <source>
        <dbReference type="Proteomes" id="UP000095464"/>
    </source>
</evidence>
<dbReference type="GO" id="GO:0016020">
    <property type="term" value="C:membrane"/>
    <property type="evidence" value="ECO:0007669"/>
    <property type="project" value="UniProtKB-SubCell"/>
</dbReference>
<gene>
    <name evidence="6" type="ORF">ASS94_01375</name>
</gene>
<dbReference type="SUPFAM" id="SSF52540">
    <property type="entry name" value="P-loop containing nucleoside triphosphate hydrolases"/>
    <property type="match status" value="1"/>
</dbReference>